<reference evidence="4" key="1">
    <citation type="journal article" date="2021" name="Nat. Commun.">
        <title>Genetic determinants of endophytism in the Arabidopsis root mycobiome.</title>
        <authorList>
            <person name="Mesny F."/>
            <person name="Miyauchi S."/>
            <person name="Thiergart T."/>
            <person name="Pickel B."/>
            <person name="Atanasova L."/>
            <person name="Karlsson M."/>
            <person name="Huettel B."/>
            <person name="Barry K.W."/>
            <person name="Haridas S."/>
            <person name="Chen C."/>
            <person name="Bauer D."/>
            <person name="Andreopoulos W."/>
            <person name="Pangilinan J."/>
            <person name="LaButti K."/>
            <person name="Riley R."/>
            <person name="Lipzen A."/>
            <person name="Clum A."/>
            <person name="Drula E."/>
            <person name="Henrissat B."/>
            <person name="Kohler A."/>
            <person name="Grigoriev I.V."/>
            <person name="Martin F.M."/>
            <person name="Hacquard S."/>
        </authorList>
    </citation>
    <scope>NUCLEOTIDE SEQUENCE</scope>
    <source>
        <strain evidence="4">MPI-CAGE-AT-0016</strain>
    </source>
</reference>
<keyword evidence="3" id="KW-0732">Signal</keyword>
<keyword evidence="2" id="KW-0472">Membrane</keyword>
<dbReference type="EMBL" id="JAGPXD010000003">
    <property type="protein sequence ID" value="KAH7363147.1"/>
    <property type="molecule type" value="Genomic_DNA"/>
</dbReference>
<organism evidence="4 5">
    <name type="scientific">Plectosphaerella cucumerina</name>
    <dbReference type="NCBI Taxonomy" id="40658"/>
    <lineage>
        <taxon>Eukaryota</taxon>
        <taxon>Fungi</taxon>
        <taxon>Dikarya</taxon>
        <taxon>Ascomycota</taxon>
        <taxon>Pezizomycotina</taxon>
        <taxon>Sordariomycetes</taxon>
        <taxon>Hypocreomycetidae</taxon>
        <taxon>Glomerellales</taxon>
        <taxon>Plectosphaerellaceae</taxon>
        <taxon>Plectosphaerella</taxon>
    </lineage>
</organism>
<sequence length="431" mass="47606">MKWSLARTLALGLCLGQAAAIHVAAGSQCESLCGNVHDLTSPDDVVCKESDYATSAAGMVFQQCTTCQLSSNYVSGRDSDLQWLLYNLRYAVSYCVYGYPENDEVTSNPCLTSMACEPLKIAITHQDLAPNTTALGYCQTWIHDQMPRCASCLRVAGEHYLTNFMTVLQGACEQITPDGKTVSVEGSPFSTTQLNVTDPTPVATDLPNYYPGPLNLDQRVGIAFGGIAILLILSGFLIICRGRRRRRSFLKEMEVRASRGYKGWPHPIITNPPVAGEYFDSPGSQKPFRGWDDTPLSQKPLRDWDNSPQSMTAEKFHGRYISPYSSQYNSPDSAVEARNMTWPADKLQPQAHTTTKDIGLAFGGSEPSPMWEDSKGKGADESYELREVDAQPGVVRAQVIYPPSKPVYAHYYPEDYLDSPEEGLNRPPKGW</sequence>
<keyword evidence="2" id="KW-1133">Transmembrane helix</keyword>
<feature type="transmembrane region" description="Helical" evidence="2">
    <location>
        <begin position="220"/>
        <end position="240"/>
    </location>
</feature>
<evidence type="ECO:0000313" key="4">
    <source>
        <dbReference type="EMBL" id="KAH7363147.1"/>
    </source>
</evidence>
<protein>
    <submittedName>
        <fullName evidence="4">Uncharacterized protein</fullName>
    </submittedName>
</protein>
<feature type="signal peptide" evidence="3">
    <location>
        <begin position="1"/>
        <end position="20"/>
    </location>
</feature>
<feature type="region of interest" description="Disordered" evidence="1">
    <location>
        <begin position="362"/>
        <end position="382"/>
    </location>
</feature>
<dbReference type="OrthoDB" id="5239590at2759"/>
<evidence type="ECO:0000256" key="3">
    <source>
        <dbReference type="SAM" id="SignalP"/>
    </source>
</evidence>
<comment type="caution">
    <text evidence="4">The sequence shown here is derived from an EMBL/GenBank/DDBJ whole genome shotgun (WGS) entry which is preliminary data.</text>
</comment>
<keyword evidence="2" id="KW-0812">Transmembrane</keyword>
<dbReference type="Proteomes" id="UP000813385">
    <property type="component" value="Unassembled WGS sequence"/>
</dbReference>
<evidence type="ECO:0000313" key="5">
    <source>
        <dbReference type="Proteomes" id="UP000813385"/>
    </source>
</evidence>
<evidence type="ECO:0000256" key="1">
    <source>
        <dbReference type="SAM" id="MobiDB-lite"/>
    </source>
</evidence>
<proteinExistence type="predicted"/>
<gene>
    <name evidence="4" type="ORF">B0T11DRAFT_282183</name>
</gene>
<dbReference type="AlphaFoldDB" id="A0A8K0X3X3"/>
<keyword evidence="5" id="KW-1185">Reference proteome</keyword>
<feature type="compositionally biased region" description="Basic and acidic residues" evidence="1">
    <location>
        <begin position="372"/>
        <end position="382"/>
    </location>
</feature>
<accession>A0A8K0X3X3</accession>
<evidence type="ECO:0000256" key="2">
    <source>
        <dbReference type="SAM" id="Phobius"/>
    </source>
</evidence>
<feature type="chain" id="PRO_5035418376" evidence="3">
    <location>
        <begin position="21"/>
        <end position="431"/>
    </location>
</feature>
<name>A0A8K0X3X3_9PEZI</name>